<feature type="region of interest" description="Disordered" evidence="1">
    <location>
        <begin position="1"/>
        <end position="216"/>
    </location>
</feature>
<gene>
    <name evidence="2" type="ORF">TELCIR_16317</name>
</gene>
<feature type="compositionally biased region" description="Pro residues" evidence="1">
    <location>
        <begin position="1"/>
        <end position="23"/>
    </location>
</feature>
<evidence type="ECO:0000256" key="1">
    <source>
        <dbReference type="SAM" id="MobiDB-lite"/>
    </source>
</evidence>
<keyword evidence="3" id="KW-1185">Reference proteome</keyword>
<dbReference type="OrthoDB" id="1306014at2759"/>
<feature type="compositionally biased region" description="Basic and acidic residues" evidence="1">
    <location>
        <begin position="130"/>
        <end position="141"/>
    </location>
</feature>
<reference evidence="2 3" key="1">
    <citation type="submission" date="2015-09" db="EMBL/GenBank/DDBJ databases">
        <title>Draft genome of the parasitic nematode Teladorsagia circumcincta isolate WARC Sus (inbred).</title>
        <authorList>
            <person name="Mitreva M."/>
        </authorList>
    </citation>
    <scope>NUCLEOTIDE SEQUENCE [LARGE SCALE GENOMIC DNA]</scope>
    <source>
        <strain evidence="2 3">S</strain>
    </source>
</reference>
<dbReference type="Proteomes" id="UP000230423">
    <property type="component" value="Unassembled WGS sequence"/>
</dbReference>
<name>A0A2G9TVU0_TELCI</name>
<accession>A0A2G9TVU0</accession>
<organism evidence="2 3">
    <name type="scientific">Teladorsagia circumcincta</name>
    <name type="common">Brown stomach worm</name>
    <name type="synonym">Ostertagia circumcincta</name>
    <dbReference type="NCBI Taxonomy" id="45464"/>
    <lineage>
        <taxon>Eukaryota</taxon>
        <taxon>Metazoa</taxon>
        <taxon>Ecdysozoa</taxon>
        <taxon>Nematoda</taxon>
        <taxon>Chromadorea</taxon>
        <taxon>Rhabditida</taxon>
        <taxon>Rhabditina</taxon>
        <taxon>Rhabditomorpha</taxon>
        <taxon>Strongyloidea</taxon>
        <taxon>Trichostrongylidae</taxon>
        <taxon>Teladorsagia</taxon>
    </lineage>
</organism>
<evidence type="ECO:0000313" key="2">
    <source>
        <dbReference type="EMBL" id="PIO62139.1"/>
    </source>
</evidence>
<feature type="compositionally biased region" description="Basic and acidic residues" evidence="1">
    <location>
        <begin position="46"/>
        <end position="60"/>
    </location>
</feature>
<dbReference type="AlphaFoldDB" id="A0A2G9TVU0"/>
<feature type="compositionally biased region" description="Basic and acidic residues" evidence="1">
    <location>
        <begin position="70"/>
        <end position="108"/>
    </location>
</feature>
<feature type="compositionally biased region" description="Basic and acidic residues" evidence="1">
    <location>
        <begin position="187"/>
        <end position="201"/>
    </location>
</feature>
<evidence type="ECO:0000313" key="3">
    <source>
        <dbReference type="Proteomes" id="UP000230423"/>
    </source>
</evidence>
<sequence>MPPPPGMGMPPMPPFGMPAPPPMSSTSSAPLGPPMPPTKIGPTHPDPAREEPKADSDSDYRIAPGYNRGQQHDQDGYDYDGGDHYGSEDYRRDGPPKDDYGGQREDYSRGVPPNIRGDDYSARPGAPPEDYARDGYEKGDGYGRGPPGRPDYNGRGFPPPSDSHMNRDYQRGMPPQSDDYSRTPGSRFDRPPDDRAGDRGNDLYGGSMYNGNGVGSHSSVLNSSAAAVANKLGAKTRIIHPDDHQTTSLEERRAMMMMSARGQYR</sequence>
<dbReference type="EMBL" id="KZ352509">
    <property type="protein sequence ID" value="PIO62139.1"/>
    <property type="molecule type" value="Genomic_DNA"/>
</dbReference>
<proteinExistence type="predicted"/>
<protein>
    <submittedName>
        <fullName evidence="2">Uncharacterized protein</fullName>
    </submittedName>
</protein>